<protein>
    <recommendedName>
        <fullName evidence="4">A-type ATP synthase subunit D</fullName>
    </recommendedName>
</protein>
<evidence type="ECO:0000313" key="9">
    <source>
        <dbReference type="Proteomes" id="UP000091929"/>
    </source>
</evidence>
<dbReference type="Proteomes" id="UP000092401">
    <property type="component" value="Unassembled WGS sequence"/>
</dbReference>
<comment type="subcellular location">
    <subcellularLocation>
        <location evidence="4">Cell membrane</location>
        <topology evidence="4">Peripheral membrane protein</topology>
    </subcellularLocation>
</comment>
<dbReference type="GO" id="GO:0005886">
    <property type="term" value="C:plasma membrane"/>
    <property type="evidence" value="ECO:0007669"/>
    <property type="project" value="UniProtKB-SubCell"/>
</dbReference>
<dbReference type="PATRIC" id="fig|1706437.3.peg.963"/>
<comment type="caution">
    <text evidence="7">The sequence shown here is derived from an EMBL/GenBank/DDBJ whole genome shotgun (WGS) entry which is preliminary data.</text>
</comment>
<evidence type="ECO:0000256" key="2">
    <source>
        <dbReference type="ARBA" id="ARBA00022448"/>
    </source>
</evidence>
<evidence type="ECO:0000313" key="6">
    <source>
        <dbReference type="EMBL" id="KYC45573.1"/>
    </source>
</evidence>
<dbReference type="Gene3D" id="1.10.287.3240">
    <property type="match status" value="1"/>
</dbReference>
<keyword evidence="2 4" id="KW-0813">Transport</keyword>
<dbReference type="PANTHER" id="PTHR11671">
    <property type="entry name" value="V-TYPE ATP SYNTHASE SUBUNIT D"/>
    <property type="match status" value="1"/>
</dbReference>
<dbReference type="AlphaFoldDB" id="A0A150IRW1"/>
<dbReference type="InterPro" id="IPR002699">
    <property type="entry name" value="V_ATPase_D"/>
</dbReference>
<keyword evidence="4" id="KW-1003">Cell membrane</keyword>
<dbReference type="GO" id="GO:0046961">
    <property type="term" value="F:proton-transporting ATPase activity, rotational mechanism"/>
    <property type="evidence" value="ECO:0007669"/>
    <property type="project" value="InterPro"/>
</dbReference>
<keyword evidence="3 4" id="KW-0406">Ion transport</keyword>
<evidence type="ECO:0000256" key="3">
    <source>
        <dbReference type="ARBA" id="ARBA00023065"/>
    </source>
</evidence>
<accession>A0A150IRW1</accession>
<comment type="function">
    <text evidence="4">Component of the A-type ATP synthase that produces ATP from ADP in the presence of a proton gradient across the membrane.</text>
</comment>
<dbReference type="NCBIfam" id="TIGR00309">
    <property type="entry name" value="V_ATPase_subD"/>
    <property type="match status" value="1"/>
</dbReference>
<dbReference type="GO" id="GO:0046933">
    <property type="term" value="F:proton-transporting ATP synthase activity, rotational mechanism"/>
    <property type="evidence" value="ECO:0007669"/>
    <property type="project" value="UniProtKB-UniRule"/>
</dbReference>
<keyword evidence="5" id="KW-0175">Coiled coil</keyword>
<evidence type="ECO:0000313" key="8">
    <source>
        <dbReference type="EMBL" id="KYC50287.1"/>
    </source>
</evidence>
<dbReference type="Proteomes" id="UP000091929">
    <property type="component" value="Unassembled WGS sequence"/>
</dbReference>
<dbReference type="EMBL" id="LNGE01000015">
    <property type="protein sequence ID" value="KYC45573.1"/>
    <property type="molecule type" value="Genomic_DNA"/>
</dbReference>
<dbReference type="GO" id="GO:0005524">
    <property type="term" value="F:ATP binding"/>
    <property type="evidence" value="ECO:0007669"/>
    <property type="project" value="UniProtKB-UniRule"/>
</dbReference>
<organism evidence="7 9">
    <name type="scientific">Candidatus Methanofastidiosum methylothiophilum</name>
    <dbReference type="NCBI Taxonomy" id="1705564"/>
    <lineage>
        <taxon>Archaea</taxon>
        <taxon>Methanobacteriati</taxon>
        <taxon>Methanobacteriota</taxon>
        <taxon>Stenosarchaea group</taxon>
        <taxon>Candidatus Methanofastidiosia</taxon>
        <taxon>Candidatus Methanofastidiosales</taxon>
        <taxon>Candidatus Methanofastidiosaceae</taxon>
        <taxon>Candidatus Methanofastidiosum</taxon>
    </lineage>
</organism>
<evidence type="ECO:0000313" key="10">
    <source>
        <dbReference type="Proteomes" id="UP000092401"/>
    </source>
</evidence>
<evidence type="ECO:0000256" key="1">
    <source>
        <dbReference type="ARBA" id="ARBA00005850"/>
    </source>
</evidence>
<comment type="subunit">
    <text evidence="4">Has multiple subunits with at least A(3), B(3), C, D, E, F, H, I and proteolipid K(x).</text>
</comment>
<dbReference type="Pfam" id="PF01813">
    <property type="entry name" value="ATP-synt_D"/>
    <property type="match status" value="1"/>
</dbReference>
<gene>
    <name evidence="4 7" type="primary">atpD</name>
    <name evidence="6" type="ORF">APG10_00719</name>
    <name evidence="7" type="ORF">APG11_00953</name>
    <name evidence="8" type="ORF">APG12_00905</name>
</gene>
<dbReference type="Proteomes" id="UP000092403">
    <property type="component" value="Unassembled WGS sequence"/>
</dbReference>
<evidence type="ECO:0000313" key="7">
    <source>
        <dbReference type="EMBL" id="KYC47707.1"/>
    </source>
</evidence>
<proteinExistence type="inferred from homology"/>
<comment type="similarity">
    <text evidence="1 4">Belongs to the V-ATPase D subunit family.</text>
</comment>
<keyword evidence="4" id="KW-0472">Membrane</keyword>
<reference evidence="9 10" key="1">
    <citation type="journal article" date="2016" name="ISME J.">
        <title>Chasing the elusive Euryarchaeota class WSA2: genomes reveal a uniquely fastidious methyl-reducing methanogen.</title>
        <authorList>
            <person name="Nobu M.K."/>
            <person name="Narihiro T."/>
            <person name="Kuroda K."/>
            <person name="Mei R."/>
            <person name="Liu W.T."/>
        </authorList>
    </citation>
    <scope>NUCLEOTIDE SEQUENCE [LARGE SCALE GENOMIC DNA]</scope>
    <source>
        <strain evidence="6">B03fssc0709_Meth_Bin005</strain>
        <strain evidence="7">B15fssc0709_Meth_Bin003</strain>
        <strain evidence="8">BMIXfssc0709_Meth_Bin006</strain>
    </source>
</reference>
<evidence type="ECO:0000256" key="5">
    <source>
        <dbReference type="SAM" id="Coils"/>
    </source>
</evidence>
<dbReference type="EMBL" id="LNJC01000016">
    <property type="protein sequence ID" value="KYC50287.1"/>
    <property type="molecule type" value="Genomic_DNA"/>
</dbReference>
<dbReference type="PATRIC" id="fig|1706438.3.peg.914"/>
<accession>A0A150IKP1</accession>
<name>A0A150IRW1_9EURY</name>
<accession>A0A150IZ83</accession>
<dbReference type="PATRIC" id="fig|1706436.3.peg.727"/>
<sequence length="210" mass="24127">MPQIKPTRSELIKLQRKIKLSKTGYNILKKKRDGLVMNLFGMVKDAKEAQETLEESYEVANRYLGMTIAFEGEINVASCALIKKGTPQFQLESKNIMGVQVPKISELSFKKGINDRGYSILSTSSKIDETVEEYEKVLEYVAKAVEAESTLKKVLNEIEVTKRRVNALESKIIPKLESQKKFIDFRLEELERENKFRLKMIKDKKSKKSS</sequence>
<feature type="coiled-coil region" evidence="5">
    <location>
        <begin position="144"/>
        <end position="207"/>
    </location>
</feature>
<dbReference type="HAMAP" id="MF_00271">
    <property type="entry name" value="ATP_synth_D_arch"/>
    <property type="match status" value="1"/>
</dbReference>
<keyword evidence="4" id="KW-0375">Hydrogen ion transport</keyword>
<dbReference type="GO" id="GO:0042777">
    <property type="term" value="P:proton motive force-driven plasma membrane ATP synthesis"/>
    <property type="evidence" value="ECO:0007669"/>
    <property type="project" value="UniProtKB-UniRule"/>
</dbReference>
<evidence type="ECO:0000256" key="4">
    <source>
        <dbReference type="HAMAP-Rule" id="MF_00271"/>
    </source>
</evidence>
<dbReference type="EMBL" id="LNGF01000018">
    <property type="protein sequence ID" value="KYC47707.1"/>
    <property type="molecule type" value="Genomic_DNA"/>
</dbReference>
<keyword evidence="4" id="KW-0066">ATP synthesis</keyword>